<feature type="domain" description="ComEC/Rec2-related protein" evidence="8">
    <location>
        <begin position="236"/>
        <end position="491"/>
    </location>
</feature>
<dbReference type="InterPro" id="IPR004477">
    <property type="entry name" value="ComEC_N"/>
</dbReference>
<organism evidence="10 11">
    <name type="scientific">Candidatus Limenecus avicola</name>
    <dbReference type="NCBI Taxonomy" id="2840847"/>
    <lineage>
        <taxon>Bacteria</taxon>
        <taxon>Bacillati</taxon>
        <taxon>Bacillota</taxon>
        <taxon>Clostridia</taxon>
        <taxon>Eubacteriales</taxon>
        <taxon>Clostridiaceae</taxon>
        <taxon>Clostridiaceae incertae sedis</taxon>
        <taxon>Candidatus Limenecus</taxon>
    </lineage>
</organism>
<dbReference type="Pfam" id="PF03772">
    <property type="entry name" value="Competence"/>
    <property type="match status" value="1"/>
</dbReference>
<evidence type="ECO:0000259" key="8">
    <source>
        <dbReference type="Pfam" id="PF03772"/>
    </source>
</evidence>
<evidence type="ECO:0000259" key="9">
    <source>
        <dbReference type="Pfam" id="PF13567"/>
    </source>
</evidence>
<evidence type="ECO:0000313" key="11">
    <source>
        <dbReference type="Proteomes" id="UP000886748"/>
    </source>
</evidence>
<evidence type="ECO:0000256" key="6">
    <source>
        <dbReference type="SAM" id="Phobius"/>
    </source>
</evidence>
<keyword evidence="5 6" id="KW-0472">Membrane</keyword>
<dbReference type="Gene3D" id="3.60.15.10">
    <property type="entry name" value="Ribonuclease Z/Hydroxyacylglutathione hydrolase-like"/>
    <property type="match status" value="1"/>
</dbReference>
<feature type="transmembrane region" description="Helical" evidence="6">
    <location>
        <begin position="12"/>
        <end position="37"/>
    </location>
</feature>
<feature type="transmembrane region" description="Helical" evidence="6">
    <location>
        <begin position="442"/>
        <end position="462"/>
    </location>
</feature>
<dbReference type="CDD" id="cd07731">
    <property type="entry name" value="ComA-like_MBL-fold"/>
    <property type="match status" value="1"/>
</dbReference>
<dbReference type="Pfam" id="PF13567">
    <property type="entry name" value="DUF4131"/>
    <property type="match status" value="1"/>
</dbReference>
<evidence type="ECO:0000256" key="4">
    <source>
        <dbReference type="ARBA" id="ARBA00022989"/>
    </source>
</evidence>
<dbReference type="InterPro" id="IPR025405">
    <property type="entry name" value="DUF4131"/>
</dbReference>
<dbReference type="GO" id="GO:0005886">
    <property type="term" value="C:plasma membrane"/>
    <property type="evidence" value="ECO:0007669"/>
    <property type="project" value="UniProtKB-SubCell"/>
</dbReference>
<dbReference type="InterPro" id="IPR035681">
    <property type="entry name" value="ComA-like_MBL"/>
</dbReference>
<dbReference type="InterPro" id="IPR001279">
    <property type="entry name" value="Metallo-B-lactamas"/>
</dbReference>
<feature type="transmembrane region" description="Helical" evidence="6">
    <location>
        <begin position="346"/>
        <end position="363"/>
    </location>
</feature>
<dbReference type="AlphaFoldDB" id="A0A9D1MY95"/>
<dbReference type="InterPro" id="IPR052159">
    <property type="entry name" value="Competence_DNA_uptake"/>
</dbReference>
<feature type="domain" description="DUF4131" evidence="9">
    <location>
        <begin position="25"/>
        <end position="181"/>
    </location>
</feature>
<dbReference type="PANTHER" id="PTHR30619:SF1">
    <property type="entry name" value="RECOMBINATION PROTEIN 2"/>
    <property type="match status" value="1"/>
</dbReference>
<feature type="transmembrane region" description="Helical" evidence="6">
    <location>
        <begin position="502"/>
        <end position="522"/>
    </location>
</feature>
<proteinExistence type="predicted"/>
<feature type="domain" description="Metallo-beta-lactamase" evidence="7">
    <location>
        <begin position="540"/>
        <end position="642"/>
    </location>
</feature>
<evidence type="ECO:0000256" key="1">
    <source>
        <dbReference type="ARBA" id="ARBA00004651"/>
    </source>
</evidence>
<feature type="transmembrane region" description="Helical" evidence="6">
    <location>
        <begin position="408"/>
        <end position="430"/>
    </location>
</feature>
<keyword evidence="4 6" id="KW-1133">Transmembrane helix</keyword>
<feature type="transmembrane region" description="Helical" evidence="6">
    <location>
        <begin position="322"/>
        <end position="340"/>
    </location>
</feature>
<dbReference type="PANTHER" id="PTHR30619">
    <property type="entry name" value="DNA INTERNALIZATION/COMPETENCE PROTEIN COMEC/REC2"/>
    <property type="match status" value="1"/>
</dbReference>
<dbReference type="InterPro" id="IPR004797">
    <property type="entry name" value="Competence_ComEC/Rec2"/>
</dbReference>
<evidence type="ECO:0000259" key="7">
    <source>
        <dbReference type="Pfam" id="PF00753"/>
    </source>
</evidence>
<evidence type="ECO:0000256" key="2">
    <source>
        <dbReference type="ARBA" id="ARBA00022475"/>
    </source>
</evidence>
<evidence type="ECO:0000256" key="3">
    <source>
        <dbReference type="ARBA" id="ARBA00022692"/>
    </source>
</evidence>
<keyword evidence="3 6" id="KW-0812">Transmembrane</keyword>
<feature type="transmembrane region" description="Helical" evidence="6">
    <location>
        <begin position="246"/>
        <end position="266"/>
    </location>
</feature>
<feature type="transmembrane region" description="Helical" evidence="6">
    <location>
        <begin position="370"/>
        <end position="388"/>
    </location>
</feature>
<dbReference type="NCBIfam" id="TIGR00360">
    <property type="entry name" value="ComEC_N-term"/>
    <property type="match status" value="1"/>
</dbReference>
<dbReference type="Proteomes" id="UP000886748">
    <property type="component" value="Unassembled WGS sequence"/>
</dbReference>
<name>A0A9D1MY95_9CLOT</name>
<dbReference type="InterPro" id="IPR036866">
    <property type="entry name" value="RibonucZ/Hydroxyglut_hydro"/>
</dbReference>
<accession>A0A9D1MY95</accession>
<reference evidence="10" key="2">
    <citation type="journal article" date="2021" name="PeerJ">
        <title>Extensive microbial diversity within the chicken gut microbiome revealed by metagenomics and culture.</title>
        <authorList>
            <person name="Gilroy R."/>
            <person name="Ravi A."/>
            <person name="Getino M."/>
            <person name="Pursley I."/>
            <person name="Horton D.L."/>
            <person name="Alikhan N.F."/>
            <person name="Baker D."/>
            <person name="Gharbi K."/>
            <person name="Hall N."/>
            <person name="Watson M."/>
            <person name="Adriaenssens E.M."/>
            <person name="Foster-Nyarko E."/>
            <person name="Jarju S."/>
            <person name="Secka A."/>
            <person name="Antonio M."/>
            <person name="Oren A."/>
            <person name="Chaudhuri R.R."/>
            <person name="La Ragione R."/>
            <person name="Hildebrand F."/>
            <person name="Pallen M.J."/>
        </authorList>
    </citation>
    <scope>NUCLEOTIDE SEQUENCE</scope>
    <source>
        <strain evidence="10">CHK154-7741</strain>
    </source>
</reference>
<protein>
    <submittedName>
        <fullName evidence="10">DNA internalization-related competence protein ComEC/Rec2</fullName>
    </submittedName>
</protein>
<feature type="transmembrane region" description="Helical" evidence="6">
    <location>
        <begin position="468"/>
        <end position="490"/>
    </location>
</feature>
<dbReference type="Pfam" id="PF00753">
    <property type="entry name" value="Lactamase_B"/>
    <property type="match status" value="1"/>
</dbReference>
<evidence type="ECO:0000313" key="10">
    <source>
        <dbReference type="EMBL" id="HIU91650.1"/>
    </source>
</evidence>
<comment type="caution">
    <text evidence="10">The sequence shown here is derived from an EMBL/GenBank/DDBJ whole genome shotgun (WGS) entry which is preliminary data.</text>
</comment>
<reference evidence="10" key="1">
    <citation type="submission" date="2020-10" db="EMBL/GenBank/DDBJ databases">
        <authorList>
            <person name="Gilroy R."/>
        </authorList>
    </citation>
    <scope>NUCLEOTIDE SEQUENCE</scope>
    <source>
        <strain evidence="10">CHK154-7741</strain>
    </source>
</reference>
<keyword evidence="2" id="KW-1003">Cell membrane</keyword>
<dbReference type="SUPFAM" id="SSF56281">
    <property type="entry name" value="Metallo-hydrolase/oxidoreductase"/>
    <property type="match status" value="1"/>
</dbReference>
<evidence type="ECO:0000256" key="5">
    <source>
        <dbReference type="ARBA" id="ARBA00023136"/>
    </source>
</evidence>
<feature type="transmembrane region" description="Helical" evidence="6">
    <location>
        <begin position="273"/>
        <end position="292"/>
    </location>
</feature>
<dbReference type="GO" id="GO:0030420">
    <property type="term" value="P:establishment of competence for transformation"/>
    <property type="evidence" value="ECO:0007669"/>
    <property type="project" value="InterPro"/>
</dbReference>
<sequence length="807" mass="89867">MNGIILFSTFYILGIVGFFTNTIPLVALLLLVVAITFLFKEKISCKSAVLYYLAFVLAICNCHLQIKNFDGLSEFIPSNAVITGTVETIPTTNVPVRTKFYLKAHSGAFDGVKVPELDGRTIVTLYDTPQNISRIKISDKIQLKGKLRSPFSAKNPCQFDYANYLKNKKTFSTFYVQQGDWKIVSRPETLGAKFLQKLNDTRTRILNHQKKYMKSPNIEVLGGIVFGDDAINPPDLIKTSFINSGLLHILAASGMNVSIIFGIWYFIGTRLRLNYRFVILVGAVLVGFYTLMTGMGPSVLRAALMIEFVIFGKLIDRAADSIALIFLVALLLLLYDPAMINDVGFQLSFVVTFALIYCVPPILDRIKNKPANFLAGAVLIPFVAQLWAAPIQMFYFNNFATYSVLANLAITPFIMLISFGGFLGSILAMIPVDFIADKVCMVFAFVLNPVVSFLVSISHFFAGLPNSLLTTIHPHSAQMILYYGALLLLARSMRRGFKEKKSLVASVILGIVLTISLLLPVVKPLLSPVSKDCEIIVFDVGNADSFLIKTPKNKYIMIDTAHGIFKGSKATFSQANAIMGKYLKDKGIKELELMILTHFDADHSGGAVNIMHTVKVKRLVLSKDKDNSKTTKAIMEYVKENKVNTTDAKNNEVVHSENGLTLTTFTPDFTHNKNDNDNSTISLLSFGDFDMLFMADGGVRSFNKIKKDLNKTEIEVLKSGHHGAKNTVTSKMLNTIHAQNAVICTGVNPYGHPTKQTLKTLRKNNVRTYRTDVDNAMKITTDGKTYKIYRYNPEKRRFEKDIENPCK</sequence>
<comment type="subcellular location">
    <subcellularLocation>
        <location evidence="1">Cell membrane</location>
        <topology evidence="1">Multi-pass membrane protein</topology>
    </subcellularLocation>
</comment>
<dbReference type="NCBIfam" id="TIGR00361">
    <property type="entry name" value="ComEC_Rec2"/>
    <property type="match status" value="1"/>
</dbReference>
<dbReference type="EMBL" id="DVOD01000008">
    <property type="protein sequence ID" value="HIU91650.1"/>
    <property type="molecule type" value="Genomic_DNA"/>
</dbReference>
<gene>
    <name evidence="10" type="ORF">IAD26_00800</name>
</gene>